<evidence type="ECO:0008006" key="4">
    <source>
        <dbReference type="Google" id="ProtNLM"/>
    </source>
</evidence>
<keyword evidence="1" id="KW-1133">Transmembrane helix</keyword>
<evidence type="ECO:0000256" key="1">
    <source>
        <dbReference type="SAM" id="Phobius"/>
    </source>
</evidence>
<dbReference type="OrthoDB" id="2580477at2"/>
<gene>
    <name evidence="2" type="ORF">C7R93_07800</name>
</gene>
<keyword evidence="3" id="KW-1185">Reference proteome</keyword>
<feature type="transmembrane region" description="Helical" evidence="1">
    <location>
        <begin position="26"/>
        <end position="43"/>
    </location>
</feature>
<feature type="transmembrane region" description="Helical" evidence="1">
    <location>
        <begin position="107"/>
        <end position="135"/>
    </location>
</feature>
<evidence type="ECO:0000313" key="3">
    <source>
        <dbReference type="Proteomes" id="UP000240419"/>
    </source>
</evidence>
<dbReference type="Pfam" id="PF12679">
    <property type="entry name" value="ABC2_membrane_2"/>
    <property type="match status" value="1"/>
</dbReference>
<dbReference type="GO" id="GO:0005886">
    <property type="term" value="C:plasma membrane"/>
    <property type="evidence" value="ECO:0007669"/>
    <property type="project" value="UniProtKB-SubCell"/>
</dbReference>
<comment type="caution">
    <text evidence="2">The sequence shown here is derived from an EMBL/GenBank/DDBJ whole genome shotgun (WGS) entry which is preliminary data.</text>
</comment>
<proteinExistence type="predicted"/>
<feature type="transmembrane region" description="Helical" evidence="1">
    <location>
        <begin position="63"/>
        <end position="86"/>
    </location>
</feature>
<feature type="transmembrane region" description="Helical" evidence="1">
    <location>
        <begin position="210"/>
        <end position="232"/>
    </location>
</feature>
<dbReference type="PANTHER" id="PTHR43471">
    <property type="entry name" value="ABC TRANSPORTER PERMEASE"/>
    <property type="match status" value="1"/>
</dbReference>
<dbReference type="GO" id="GO:0140359">
    <property type="term" value="F:ABC-type transporter activity"/>
    <property type="evidence" value="ECO:0007669"/>
    <property type="project" value="InterPro"/>
</dbReference>
<organism evidence="2 3">
    <name type="scientific">Brevibacillus fortis</name>
    <dbReference type="NCBI Taxonomy" id="2126352"/>
    <lineage>
        <taxon>Bacteria</taxon>
        <taxon>Bacillati</taxon>
        <taxon>Bacillota</taxon>
        <taxon>Bacilli</taxon>
        <taxon>Bacillales</taxon>
        <taxon>Paenibacillaceae</taxon>
        <taxon>Brevibacillus</taxon>
    </lineage>
</organism>
<name>A0A2P7VEL7_9BACL</name>
<accession>A0A2P7VEL7</accession>
<keyword evidence="1" id="KW-0472">Membrane</keyword>
<keyword evidence="1" id="KW-0812">Transmembrane</keyword>
<reference evidence="2 3" key="1">
    <citation type="submission" date="2018-03" db="EMBL/GenBank/DDBJ databases">
        <title>Brevisbacillus phylogenomics.</title>
        <authorList>
            <person name="Dunlap C."/>
        </authorList>
    </citation>
    <scope>NUCLEOTIDE SEQUENCE [LARGE SCALE GENOMIC DNA]</scope>
    <source>
        <strain evidence="2 3">NRRL NRS-1210</strain>
    </source>
</reference>
<evidence type="ECO:0000313" key="2">
    <source>
        <dbReference type="EMBL" id="PSJ97639.1"/>
    </source>
</evidence>
<dbReference type="AlphaFoldDB" id="A0A2P7VEL7"/>
<protein>
    <recommendedName>
        <fullName evidence="4">ABC transporter permease</fullName>
    </recommendedName>
</protein>
<dbReference type="EMBL" id="PXZM01000011">
    <property type="protein sequence ID" value="PSJ97639.1"/>
    <property type="molecule type" value="Genomic_DNA"/>
</dbReference>
<feature type="transmembrane region" description="Helical" evidence="1">
    <location>
        <begin position="170"/>
        <end position="190"/>
    </location>
</feature>
<feature type="transmembrane region" description="Helical" evidence="1">
    <location>
        <begin position="141"/>
        <end position="163"/>
    </location>
</feature>
<dbReference type="Proteomes" id="UP000240419">
    <property type="component" value="Unassembled WGS sequence"/>
</dbReference>
<sequence length="237" mass="26669">MIKEKGADSPMWAICQHEFFRLFKSMKSLITVAFIVGISYLVSDLVNQAASFLPQKDLAQGHALGIFVLIMLFGPLFVFSLSHDVINRELAGRTIRFLVTRTSRNQIILGKFLGVAFFWLTCMIITFGVVFATVQTFDAKTFYLCVSLLIYCISLALLLSLVIPRPSYTMFLGIVIALILPGLGLWSTFSSHPAAPWFAYLTPIKFMEKGGAWTGFIWLYAAAFLIASMFIFRRRDC</sequence>